<reference evidence="2" key="1">
    <citation type="submission" date="2014-07" db="EMBL/GenBank/DDBJ databases">
        <title>Isolation and molecular characterization of antibacterial gene from the house fly Musca domestica (Diptera: Muscidae).</title>
        <authorList>
            <person name="Mahmoud S.H.M."/>
            <person name="Mohamed A.S.M."/>
            <person name="Assar A.A.A."/>
            <person name="Aboelmahasen M.M.A."/>
        </authorList>
    </citation>
    <scope>NUCLEOTIDE SEQUENCE</scope>
    <source>
        <strain evidence="2">D</strain>
        <tissue evidence="2">Hemolymph</tissue>
    </source>
</reference>
<feature type="signal peptide" evidence="1">
    <location>
        <begin position="1"/>
        <end position="20"/>
    </location>
</feature>
<dbReference type="EMBL" id="KM205631">
    <property type="protein sequence ID" value="AIU41382.1"/>
    <property type="molecule type" value="mRNA"/>
</dbReference>
<dbReference type="VEuPathDB" id="VectorBase:MDOMA2_014572"/>
<evidence type="ECO:0000256" key="1">
    <source>
        <dbReference type="SAM" id="SignalP"/>
    </source>
</evidence>
<feature type="chain" id="PRO_5001936180" evidence="1">
    <location>
        <begin position="21"/>
        <end position="99"/>
    </location>
</feature>
<evidence type="ECO:0000313" key="2">
    <source>
        <dbReference type="EMBL" id="AIU41382.1"/>
    </source>
</evidence>
<proteinExistence type="evidence at transcript level"/>
<protein>
    <submittedName>
        <fullName evidence="2">Diptericin</fullName>
    </submittedName>
</protein>
<dbReference type="VEuPathDB" id="VectorBase:MDOA005047"/>
<dbReference type="AlphaFoldDB" id="A0A097P976"/>
<accession>A0A097P976</accession>
<keyword evidence="1" id="KW-0732">Signal</keyword>
<name>A0A097P976_MUSDO</name>
<organism evidence="2">
    <name type="scientific">Musca domestica</name>
    <name type="common">House fly</name>
    <dbReference type="NCBI Taxonomy" id="7370"/>
    <lineage>
        <taxon>Eukaryota</taxon>
        <taxon>Metazoa</taxon>
        <taxon>Ecdysozoa</taxon>
        <taxon>Arthropoda</taxon>
        <taxon>Hexapoda</taxon>
        <taxon>Insecta</taxon>
        <taxon>Pterygota</taxon>
        <taxon>Neoptera</taxon>
        <taxon>Endopterygota</taxon>
        <taxon>Diptera</taxon>
        <taxon>Brachycera</taxon>
        <taxon>Muscomorpha</taxon>
        <taxon>Muscoidea</taxon>
        <taxon>Muscidae</taxon>
        <taxon>Musca</taxon>
    </lineage>
</organism>
<sequence>MKYLWAIVLLCALSAALVVADDKSQPPPPQIKDPQVRVAVGGSPKGCYIVIAVLRKNIWTSDNGRHSFEATAGSCQHLGGPSCNSRPDYHGGGIYTYRW</sequence>
<gene>
    <name evidence="2" type="primary">DipHL</name>
</gene>